<dbReference type="EMBL" id="REGN01004815">
    <property type="protein sequence ID" value="RNA16082.1"/>
    <property type="molecule type" value="Genomic_DNA"/>
</dbReference>
<evidence type="ECO:0000313" key="1">
    <source>
        <dbReference type="EMBL" id="RNA16082.1"/>
    </source>
</evidence>
<protein>
    <submittedName>
        <fullName evidence="1">Uncharacterized protein</fullName>
    </submittedName>
</protein>
<organism evidence="1 2">
    <name type="scientific">Brachionus plicatilis</name>
    <name type="common">Marine rotifer</name>
    <name type="synonym">Brachionus muelleri</name>
    <dbReference type="NCBI Taxonomy" id="10195"/>
    <lineage>
        <taxon>Eukaryota</taxon>
        <taxon>Metazoa</taxon>
        <taxon>Spiralia</taxon>
        <taxon>Gnathifera</taxon>
        <taxon>Rotifera</taxon>
        <taxon>Eurotatoria</taxon>
        <taxon>Monogononta</taxon>
        <taxon>Pseudotrocha</taxon>
        <taxon>Ploima</taxon>
        <taxon>Brachionidae</taxon>
        <taxon>Brachionus</taxon>
    </lineage>
</organism>
<dbReference type="Proteomes" id="UP000276133">
    <property type="component" value="Unassembled WGS sequence"/>
</dbReference>
<reference evidence="1 2" key="1">
    <citation type="journal article" date="2018" name="Sci. Rep.">
        <title>Genomic signatures of local adaptation to the degree of environmental predictability in rotifers.</title>
        <authorList>
            <person name="Franch-Gras L."/>
            <person name="Hahn C."/>
            <person name="Garcia-Roger E.M."/>
            <person name="Carmona M.J."/>
            <person name="Serra M."/>
            <person name="Gomez A."/>
        </authorList>
    </citation>
    <scope>NUCLEOTIDE SEQUENCE [LARGE SCALE GENOMIC DNA]</scope>
    <source>
        <strain evidence="1">HYR1</strain>
    </source>
</reference>
<gene>
    <name evidence="1" type="ORF">BpHYR1_007192</name>
</gene>
<comment type="caution">
    <text evidence="1">The sequence shown here is derived from an EMBL/GenBank/DDBJ whole genome shotgun (WGS) entry which is preliminary data.</text>
</comment>
<name>A0A3M7QXL8_BRAPC</name>
<dbReference type="AlphaFoldDB" id="A0A3M7QXL8"/>
<keyword evidence="2" id="KW-1185">Reference proteome</keyword>
<evidence type="ECO:0000313" key="2">
    <source>
        <dbReference type="Proteomes" id="UP000276133"/>
    </source>
</evidence>
<accession>A0A3M7QXL8</accession>
<proteinExistence type="predicted"/>
<sequence>MITLEESVPVPAFAKQNLNKHIFAVSAELKLADCINLFIGRLQISIKKLLCGVKSCIKK</sequence>